<evidence type="ECO:0000313" key="3">
    <source>
        <dbReference type="EMBL" id="MDR5710832.1"/>
    </source>
</evidence>
<feature type="transmembrane region" description="Helical" evidence="2">
    <location>
        <begin position="177"/>
        <end position="194"/>
    </location>
</feature>
<keyword evidence="2" id="KW-1133">Transmembrane helix</keyword>
<sequence length="220" mass="23220">MAYWTQFGVVAAAAALLLAQPLPEHWSLPAALWGTEAALGGVFGSLCQYAALARATFTLAVGSSTVTTTVTPALLAMAFLGEHVTLMRIVLVLLAVLTVWLLVSQRRRRGVAVVTSPLPVITTQDTDDDESPALGSPTASQPPRRGAGLLALAAGLGYAVELVGIAQIPGEDFNQGLLAWGVVSFAVMLGLMVLRGRRNLVPTSLRSARGSSRRLRHYLH</sequence>
<comment type="caution">
    <text evidence="3">The sequence shown here is derived from an EMBL/GenBank/DDBJ whole genome shotgun (WGS) entry which is preliminary data.</text>
</comment>
<feature type="transmembrane region" description="Helical" evidence="2">
    <location>
        <begin position="146"/>
        <end position="165"/>
    </location>
</feature>
<reference evidence="4" key="1">
    <citation type="submission" date="2023-07" db="EMBL/GenBank/DDBJ databases">
        <title>Description of three actinobacteria isolated from air of manufacturing shop in a pharmaceutical factory.</title>
        <authorList>
            <person name="Zhang D.-F."/>
        </authorList>
    </citation>
    <scope>NUCLEOTIDE SEQUENCE [LARGE SCALE GENOMIC DNA]</scope>
    <source>
        <strain evidence="4">CCTCC AB 207010</strain>
    </source>
</reference>
<evidence type="ECO:0000256" key="2">
    <source>
        <dbReference type="SAM" id="Phobius"/>
    </source>
</evidence>
<accession>A0ABU1FQA1</accession>
<feature type="transmembrane region" description="Helical" evidence="2">
    <location>
        <begin position="31"/>
        <end position="52"/>
    </location>
</feature>
<dbReference type="RefSeq" id="WP_310536226.1">
    <property type="nucleotide sequence ID" value="NZ_BAAAOC010000018.1"/>
</dbReference>
<evidence type="ECO:0000256" key="1">
    <source>
        <dbReference type="SAM" id="MobiDB-lite"/>
    </source>
</evidence>
<keyword evidence="2" id="KW-0812">Transmembrane</keyword>
<keyword evidence="2" id="KW-0472">Membrane</keyword>
<dbReference type="InterPro" id="IPR037185">
    <property type="entry name" value="EmrE-like"/>
</dbReference>
<feature type="region of interest" description="Disordered" evidence="1">
    <location>
        <begin position="123"/>
        <end position="143"/>
    </location>
</feature>
<feature type="transmembrane region" description="Helical" evidence="2">
    <location>
        <begin position="59"/>
        <end position="80"/>
    </location>
</feature>
<evidence type="ECO:0000313" key="4">
    <source>
        <dbReference type="Proteomes" id="UP001260872"/>
    </source>
</evidence>
<protein>
    <recommendedName>
        <fullName evidence="5">EamA domain-containing protein</fullName>
    </recommendedName>
</protein>
<organism evidence="3 4">
    <name type="scientific">Nesterenkonia flava</name>
    <dbReference type="NCBI Taxonomy" id="469799"/>
    <lineage>
        <taxon>Bacteria</taxon>
        <taxon>Bacillati</taxon>
        <taxon>Actinomycetota</taxon>
        <taxon>Actinomycetes</taxon>
        <taxon>Micrococcales</taxon>
        <taxon>Micrococcaceae</taxon>
        <taxon>Nesterenkonia</taxon>
    </lineage>
</organism>
<dbReference type="SUPFAM" id="SSF103481">
    <property type="entry name" value="Multidrug resistance efflux transporter EmrE"/>
    <property type="match status" value="1"/>
</dbReference>
<gene>
    <name evidence="3" type="ORF">RH857_01575</name>
</gene>
<name>A0ABU1FQA1_9MICC</name>
<evidence type="ECO:0008006" key="5">
    <source>
        <dbReference type="Google" id="ProtNLM"/>
    </source>
</evidence>
<dbReference type="EMBL" id="JAVKGT010000003">
    <property type="protein sequence ID" value="MDR5710832.1"/>
    <property type="molecule type" value="Genomic_DNA"/>
</dbReference>
<keyword evidence="4" id="KW-1185">Reference proteome</keyword>
<proteinExistence type="predicted"/>
<feature type="transmembrane region" description="Helical" evidence="2">
    <location>
        <begin position="86"/>
        <end position="103"/>
    </location>
</feature>
<dbReference type="Proteomes" id="UP001260872">
    <property type="component" value="Unassembled WGS sequence"/>
</dbReference>